<accession>A0A3D8GWS0</accession>
<organism evidence="1 2">
    <name type="scientific">Neobacillus piezotolerans</name>
    <dbReference type="NCBI Taxonomy" id="2259171"/>
    <lineage>
        <taxon>Bacteria</taxon>
        <taxon>Bacillati</taxon>
        <taxon>Bacillota</taxon>
        <taxon>Bacilli</taxon>
        <taxon>Bacillales</taxon>
        <taxon>Bacillaceae</taxon>
        <taxon>Neobacillus</taxon>
    </lineage>
</organism>
<proteinExistence type="predicted"/>
<evidence type="ECO:0000313" key="2">
    <source>
        <dbReference type="Proteomes" id="UP000257144"/>
    </source>
</evidence>
<dbReference type="Proteomes" id="UP000257144">
    <property type="component" value="Unassembled WGS sequence"/>
</dbReference>
<sequence>MSYKDYLDPRSGLFHQAFQSRKHTKSQLNGQTKMSQTDIILRSNAKAHHW</sequence>
<dbReference type="Pfam" id="PF14139">
    <property type="entry name" value="YpzG"/>
    <property type="match status" value="1"/>
</dbReference>
<dbReference type="EMBL" id="QNQT01000001">
    <property type="protein sequence ID" value="RDU38832.1"/>
    <property type="molecule type" value="Genomic_DNA"/>
</dbReference>
<dbReference type="AlphaFoldDB" id="A0A3D8GWS0"/>
<name>A0A3D8GWS0_9BACI</name>
<dbReference type="InterPro" id="IPR025413">
    <property type="entry name" value="YpzG-like"/>
</dbReference>
<dbReference type="OrthoDB" id="2454841at2"/>
<evidence type="ECO:0000313" key="1">
    <source>
        <dbReference type="EMBL" id="RDU38832.1"/>
    </source>
</evidence>
<gene>
    <name evidence="1" type="ORF">DRW41_04550</name>
</gene>
<dbReference type="RefSeq" id="WP_082036363.1">
    <property type="nucleotide sequence ID" value="NZ_QNQT01000001.1"/>
</dbReference>
<comment type="caution">
    <text evidence="1">The sequence shown here is derived from an EMBL/GenBank/DDBJ whole genome shotgun (WGS) entry which is preliminary data.</text>
</comment>
<protein>
    <submittedName>
        <fullName evidence="1">YpzG family protein</fullName>
    </submittedName>
</protein>
<reference evidence="1 2" key="1">
    <citation type="submission" date="2018-07" db="EMBL/GenBank/DDBJ databases">
        <title>Bacillus sp. YLB-04 draft genome sequence.</title>
        <authorList>
            <person name="Yu L."/>
            <person name="Tang X."/>
        </authorList>
    </citation>
    <scope>NUCLEOTIDE SEQUENCE [LARGE SCALE GENOMIC DNA]</scope>
    <source>
        <strain evidence="1 2">YLB-04</strain>
    </source>
</reference>
<keyword evidence="2" id="KW-1185">Reference proteome</keyword>